<proteinExistence type="predicted"/>
<protein>
    <submittedName>
        <fullName evidence="1">Uncharacterized protein</fullName>
    </submittedName>
</protein>
<evidence type="ECO:0000313" key="1">
    <source>
        <dbReference type="EMBL" id="GCL61173.1"/>
    </source>
</evidence>
<dbReference type="Proteomes" id="UP000301751">
    <property type="component" value="Unassembled WGS sequence"/>
</dbReference>
<gene>
    <name evidence="1" type="ORF">AQPW35_02540</name>
</gene>
<comment type="caution">
    <text evidence="1">The sequence shown here is derived from an EMBL/GenBank/DDBJ whole genome shotgun (WGS) entry which is preliminary data.</text>
</comment>
<organism evidence="1 2">
    <name type="scientific">Pseudaquabacterium pictum</name>
    <dbReference type="NCBI Taxonomy" id="2315236"/>
    <lineage>
        <taxon>Bacteria</taxon>
        <taxon>Pseudomonadati</taxon>
        <taxon>Pseudomonadota</taxon>
        <taxon>Betaproteobacteria</taxon>
        <taxon>Burkholderiales</taxon>
        <taxon>Sphaerotilaceae</taxon>
        <taxon>Pseudaquabacterium</taxon>
    </lineage>
</organism>
<accession>A0A480AIC6</accession>
<name>A0A480AIC6_9BURK</name>
<keyword evidence="2" id="KW-1185">Reference proteome</keyword>
<dbReference type="AlphaFoldDB" id="A0A480AIC6"/>
<dbReference type="EMBL" id="BJCL01000001">
    <property type="protein sequence ID" value="GCL61173.1"/>
    <property type="molecule type" value="Genomic_DNA"/>
</dbReference>
<evidence type="ECO:0000313" key="2">
    <source>
        <dbReference type="Proteomes" id="UP000301751"/>
    </source>
</evidence>
<reference evidence="2" key="1">
    <citation type="submission" date="2019-03" db="EMBL/GenBank/DDBJ databases">
        <title>Aquabacterium pictum sp.nov., the first bacteriochlorophyll a-containing freshwater bacterium in the genus Aquabacterium of the class Betaproteobacteria.</title>
        <authorList>
            <person name="Hirose S."/>
            <person name="Tank M."/>
            <person name="Hara E."/>
            <person name="Tamaki H."/>
            <person name="Takaichi S."/>
            <person name="Haruta S."/>
            <person name="Hanada S."/>
        </authorList>
    </citation>
    <scope>NUCLEOTIDE SEQUENCE [LARGE SCALE GENOMIC DNA]</scope>
    <source>
        <strain evidence="2">W35</strain>
    </source>
</reference>
<dbReference type="RefSeq" id="WP_137730948.1">
    <property type="nucleotide sequence ID" value="NZ_BJCL01000001.1"/>
</dbReference>
<sequence>MPGLVTFGLHPARRLAALLGGSWRMSVLLPLLVPGLATAGPATAPAERLGNTITGTWASTTSAERLVFLPGGYFRSCFANGRIGNASMGRWKRQAPGRYTVEFTHTATPACNAPPQTIRQHPASILGQVLVQKGELSLYVSGEFPPDVYRPVLPAR</sequence>